<dbReference type="EMBL" id="AEUZ02000001">
    <property type="protein sequence ID" value="EHJ56961.1"/>
    <property type="molecule type" value="Genomic_DNA"/>
</dbReference>
<comment type="caution">
    <text evidence="1">The sequence shown here is derived from an EMBL/GenBank/DDBJ whole genome shotgun (WGS) entry which is preliminary data.</text>
</comment>
<name>G5KET5_9STRE</name>
<dbReference type="Proteomes" id="UP000005388">
    <property type="component" value="Unassembled WGS sequence"/>
</dbReference>
<evidence type="ECO:0000313" key="1">
    <source>
        <dbReference type="EMBL" id="EHJ56961.1"/>
    </source>
</evidence>
<dbReference type="STRING" id="764291.STRUR_2144"/>
<protein>
    <submittedName>
        <fullName evidence="1">Uncharacterized protein</fullName>
    </submittedName>
</protein>
<sequence>MVTDTKELHFELERSIARRVDSKLIPFQVSISDGFYSKYTKLWKAIFSTDFVTEHRSFYAYVTKDCVYDNLEQIDRKSIAKRIAELEALADVSETKEDFCQFFEKKYNRKLPDYSIYIYKEQKELSDFDNKLLVALKFNDKRA</sequence>
<gene>
    <name evidence="1" type="ORF">STRUR_2144</name>
</gene>
<organism evidence="1 2">
    <name type="scientific">Streptococcus urinalis 2285-97</name>
    <dbReference type="NCBI Taxonomy" id="764291"/>
    <lineage>
        <taxon>Bacteria</taxon>
        <taxon>Bacillati</taxon>
        <taxon>Bacillota</taxon>
        <taxon>Bacilli</taxon>
        <taxon>Lactobacillales</taxon>
        <taxon>Streptococcaceae</taxon>
        <taxon>Streptococcus</taxon>
    </lineage>
</organism>
<dbReference type="RefSeq" id="WP_006739697.1">
    <property type="nucleotide sequence ID" value="NZ_AEUZ02000001.1"/>
</dbReference>
<dbReference type="AlphaFoldDB" id="G5KET5"/>
<accession>G5KET5</accession>
<evidence type="ECO:0000313" key="2">
    <source>
        <dbReference type="Proteomes" id="UP000005388"/>
    </source>
</evidence>
<keyword evidence="2" id="KW-1185">Reference proteome</keyword>
<reference evidence="1 2" key="1">
    <citation type="journal article" date="2014" name="Int. J. Syst. Evol. Microbiol.">
        <title>Phylogenomics and the dynamic genome evolution of the genus Streptococcus.</title>
        <authorList>
            <consortium name="The Broad Institute Genome Sequencing Platform"/>
            <person name="Richards V.P."/>
            <person name="Palmer S.R."/>
            <person name="Pavinski Bitar P.D."/>
            <person name="Qin X."/>
            <person name="Weinstock G.M."/>
            <person name="Highlander S.K."/>
            <person name="Town C.D."/>
            <person name="Burne R.A."/>
            <person name="Stanhope M.J."/>
        </authorList>
    </citation>
    <scope>NUCLEOTIDE SEQUENCE [LARGE SCALE GENOMIC DNA]</scope>
    <source>
        <strain evidence="1 2">2285-97</strain>
    </source>
</reference>
<proteinExistence type="predicted"/>